<dbReference type="PANTHER" id="PTHR11596:SF5">
    <property type="entry name" value="ALKALINE PHOSPHATASE"/>
    <property type="match status" value="1"/>
</dbReference>
<dbReference type="InterPro" id="IPR017850">
    <property type="entry name" value="Alkaline_phosphatase_core_sf"/>
</dbReference>
<keyword evidence="2" id="KW-0862">Zinc</keyword>
<evidence type="ECO:0000313" key="6">
    <source>
        <dbReference type="EMBL" id="TWF79975.1"/>
    </source>
</evidence>
<keyword evidence="2" id="KW-0479">Metal-binding</keyword>
<dbReference type="CDD" id="cd16012">
    <property type="entry name" value="ALP"/>
    <property type="match status" value="1"/>
</dbReference>
<gene>
    <name evidence="6" type="ORF">FHX44_115912</name>
</gene>
<evidence type="ECO:0000256" key="1">
    <source>
        <dbReference type="ARBA" id="ARBA00022553"/>
    </source>
</evidence>
<dbReference type="InterPro" id="IPR001952">
    <property type="entry name" value="Alkaline_phosphatase"/>
</dbReference>
<proteinExistence type="inferred from homology"/>
<name>A0A561SYL9_9PSEU</name>
<feature type="region of interest" description="Disordered" evidence="4">
    <location>
        <begin position="159"/>
        <end position="178"/>
    </location>
</feature>
<dbReference type="PANTHER" id="PTHR11596">
    <property type="entry name" value="ALKALINE PHOSPHATASE"/>
    <property type="match status" value="1"/>
</dbReference>
<dbReference type="Proteomes" id="UP000321261">
    <property type="component" value="Unassembled WGS sequence"/>
</dbReference>
<evidence type="ECO:0000256" key="5">
    <source>
        <dbReference type="SAM" id="SignalP"/>
    </source>
</evidence>
<keyword evidence="1" id="KW-0597">Phosphoprotein</keyword>
<evidence type="ECO:0000256" key="3">
    <source>
        <dbReference type="RuleBase" id="RU003946"/>
    </source>
</evidence>
<evidence type="ECO:0000256" key="4">
    <source>
        <dbReference type="SAM" id="MobiDB-lite"/>
    </source>
</evidence>
<dbReference type="GO" id="GO:0046872">
    <property type="term" value="F:metal ion binding"/>
    <property type="evidence" value="ECO:0007669"/>
    <property type="project" value="UniProtKB-KW"/>
</dbReference>
<sequence>MASPSVRPRMARSLATAALACTLAACSAVPADAPAEGAREEVARNVILILGSGLGKAQHDFLQLAIAGPTGRLAMDRLSESMGASGTVTPVDPVSDAAAGATTLSTGMPTAPGAIGVDADGEALATVLEHARDAGKATGLVTTAEVTDPTVAAFAAHVAPRPALPPSDDGDGDEDGDEDAVERTIARQYLEESRVDVILGGGAARWPELTGQAQSLGYTTVSDTVALRTTAAERLLGLFADGPMFEPGRPGEGRYAPAVPLPDMTRAALAALDRREAGFFLVVNEAGIDAMAREGNGALVLEAGRALDATVQAALDFRAVNPGTLIVVAGDHETGGMNFTLADPGPTRPGSDGPYPAADSDQVIWLRWTRKGPTNAPVPITAAGPGAEAFRGSMANTQIFPELLEAMSLRA</sequence>
<feature type="binding site" evidence="2">
    <location>
        <position position="331"/>
    </location>
    <ligand>
        <name>Zn(2+)</name>
        <dbReference type="ChEBI" id="CHEBI:29105"/>
        <label>2</label>
    </ligand>
</feature>
<dbReference type="GO" id="GO:0004035">
    <property type="term" value="F:alkaline phosphatase activity"/>
    <property type="evidence" value="ECO:0007669"/>
    <property type="project" value="TreeGrafter"/>
</dbReference>
<comment type="caution">
    <text evidence="6">The sequence shown here is derived from an EMBL/GenBank/DDBJ whole genome shotgun (WGS) entry which is preliminary data.</text>
</comment>
<feature type="compositionally biased region" description="Acidic residues" evidence="4">
    <location>
        <begin position="168"/>
        <end position="178"/>
    </location>
</feature>
<feature type="chain" id="PRO_5038817513" evidence="5">
    <location>
        <begin position="21"/>
        <end position="411"/>
    </location>
</feature>
<comment type="similarity">
    <text evidence="3">Belongs to the alkaline phosphatase family.</text>
</comment>
<dbReference type="AlphaFoldDB" id="A0A561SYL9"/>
<evidence type="ECO:0000256" key="2">
    <source>
        <dbReference type="PIRSR" id="PIRSR601952-2"/>
    </source>
</evidence>
<keyword evidence="2" id="KW-0460">Magnesium</keyword>
<feature type="binding site" evidence="2">
    <location>
        <position position="289"/>
    </location>
    <ligand>
        <name>Zn(2+)</name>
        <dbReference type="ChEBI" id="CHEBI:29105"/>
        <label>2</label>
    </ligand>
</feature>
<comment type="cofactor">
    <cofactor evidence="2">
        <name>Zn(2+)</name>
        <dbReference type="ChEBI" id="CHEBI:29105"/>
    </cofactor>
    <text evidence="2">Binds 2 Zn(2+) ions.</text>
</comment>
<feature type="binding site" evidence="2">
    <location>
        <position position="150"/>
    </location>
    <ligand>
        <name>Mg(2+)</name>
        <dbReference type="ChEBI" id="CHEBI:18420"/>
    </ligand>
</feature>
<evidence type="ECO:0000313" key="7">
    <source>
        <dbReference type="Proteomes" id="UP000321261"/>
    </source>
</evidence>
<dbReference type="PRINTS" id="PR00113">
    <property type="entry name" value="ALKPHPHTASE"/>
</dbReference>
<comment type="cofactor">
    <cofactor evidence="2">
        <name>Mg(2+)</name>
        <dbReference type="ChEBI" id="CHEBI:18420"/>
    </cofactor>
    <text evidence="2">Binds 1 Mg(2+) ion.</text>
</comment>
<keyword evidence="5" id="KW-0732">Signal</keyword>
<dbReference type="Pfam" id="PF00245">
    <property type="entry name" value="Alk_phosphatase"/>
    <property type="match status" value="1"/>
</dbReference>
<feature type="binding site" evidence="2">
    <location>
        <position position="148"/>
    </location>
    <ligand>
        <name>Mg(2+)</name>
        <dbReference type="ChEBI" id="CHEBI:18420"/>
    </ligand>
</feature>
<dbReference type="SUPFAM" id="SSF53649">
    <property type="entry name" value="Alkaline phosphatase-like"/>
    <property type="match status" value="1"/>
</dbReference>
<organism evidence="6 7">
    <name type="scientific">Pseudonocardia hierapolitana</name>
    <dbReference type="NCBI Taxonomy" id="1128676"/>
    <lineage>
        <taxon>Bacteria</taxon>
        <taxon>Bacillati</taxon>
        <taxon>Actinomycetota</taxon>
        <taxon>Actinomycetes</taxon>
        <taxon>Pseudonocardiales</taxon>
        <taxon>Pseudonocardiaceae</taxon>
        <taxon>Pseudonocardia</taxon>
    </lineage>
</organism>
<dbReference type="PROSITE" id="PS51257">
    <property type="entry name" value="PROKAR_LIPOPROTEIN"/>
    <property type="match status" value="1"/>
</dbReference>
<feature type="binding site" evidence="2">
    <location>
        <position position="332"/>
    </location>
    <ligand>
        <name>Zn(2+)</name>
        <dbReference type="ChEBI" id="CHEBI:29105"/>
        <label>2</label>
    </ligand>
</feature>
<accession>A0A561SYL9</accession>
<protein>
    <submittedName>
        <fullName evidence="6">Alkaline phosphatase</fullName>
    </submittedName>
</protein>
<dbReference type="SMART" id="SM00098">
    <property type="entry name" value="alkPPc"/>
    <property type="match status" value="1"/>
</dbReference>
<reference evidence="6 7" key="1">
    <citation type="submission" date="2019-06" db="EMBL/GenBank/DDBJ databases">
        <title>Sequencing the genomes of 1000 actinobacteria strains.</title>
        <authorList>
            <person name="Klenk H.-P."/>
        </authorList>
    </citation>
    <scope>NUCLEOTIDE SEQUENCE [LARGE SCALE GENOMIC DNA]</scope>
    <source>
        <strain evidence="6 7">DSM 45671</strain>
    </source>
</reference>
<feature type="signal peptide" evidence="5">
    <location>
        <begin position="1"/>
        <end position="20"/>
    </location>
</feature>
<keyword evidence="7" id="KW-1185">Reference proteome</keyword>
<dbReference type="Gene3D" id="3.40.720.10">
    <property type="entry name" value="Alkaline Phosphatase, subunit A"/>
    <property type="match status" value="1"/>
</dbReference>
<dbReference type="EMBL" id="VIWU01000001">
    <property type="protein sequence ID" value="TWF79975.1"/>
    <property type="molecule type" value="Genomic_DNA"/>
</dbReference>